<dbReference type="AlphaFoldDB" id="A0AAW2BWJ2"/>
<accession>A0AAW2BWJ2</accession>
<reference evidence="1 2" key="1">
    <citation type="submission" date="2024-01" db="EMBL/GenBank/DDBJ databases">
        <title>A telomere-to-telomere, gap-free genome of sweet tea (Lithocarpus litseifolius).</title>
        <authorList>
            <person name="Zhou J."/>
        </authorList>
    </citation>
    <scope>NUCLEOTIDE SEQUENCE [LARGE SCALE GENOMIC DNA]</scope>
    <source>
        <strain evidence="1">Zhou-2022a</strain>
        <tissue evidence="1">Leaf</tissue>
    </source>
</reference>
<gene>
    <name evidence="1" type="ORF">SO802_029867</name>
</gene>
<proteinExistence type="predicted"/>
<keyword evidence="2" id="KW-1185">Reference proteome</keyword>
<dbReference type="EMBL" id="JAZDWU010000010">
    <property type="protein sequence ID" value="KAK9989628.1"/>
    <property type="molecule type" value="Genomic_DNA"/>
</dbReference>
<name>A0AAW2BWJ2_9ROSI</name>
<dbReference type="Proteomes" id="UP001459277">
    <property type="component" value="Unassembled WGS sequence"/>
</dbReference>
<comment type="caution">
    <text evidence="1">The sequence shown here is derived from an EMBL/GenBank/DDBJ whole genome shotgun (WGS) entry which is preliminary data.</text>
</comment>
<organism evidence="1 2">
    <name type="scientific">Lithocarpus litseifolius</name>
    <dbReference type="NCBI Taxonomy" id="425828"/>
    <lineage>
        <taxon>Eukaryota</taxon>
        <taxon>Viridiplantae</taxon>
        <taxon>Streptophyta</taxon>
        <taxon>Embryophyta</taxon>
        <taxon>Tracheophyta</taxon>
        <taxon>Spermatophyta</taxon>
        <taxon>Magnoliopsida</taxon>
        <taxon>eudicotyledons</taxon>
        <taxon>Gunneridae</taxon>
        <taxon>Pentapetalae</taxon>
        <taxon>rosids</taxon>
        <taxon>fabids</taxon>
        <taxon>Fagales</taxon>
        <taxon>Fagaceae</taxon>
        <taxon>Lithocarpus</taxon>
    </lineage>
</organism>
<sequence>MIRGMFLHKQIGKNILDVVSGYTKKNILSPSLLINYEDGPDEENEMGPYWLSRMFEYGFVKEIKLTSHNQVSQFPQVIKKTVEQTGYYSPALPVTVDEKYPHSADRSRQKTRHYS</sequence>
<evidence type="ECO:0000313" key="1">
    <source>
        <dbReference type="EMBL" id="KAK9989628.1"/>
    </source>
</evidence>
<evidence type="ECO:0000313" key="2">
    <source>
        <dbReference type="Proteomes" id="UP001459277"/>
    </source>
</evidence>
<protein>
    <submittedName>
        <fullName evidence="1">Uncharacterized protein</fullName>
    </submittedName>
</protein>